<evidence type="ECO:0000259" key="1">
    <source>
        <dbReference type="Pfam" id="PF02517"/>
    </source>
</evidence>
<name>A0A6I3JHT0_9ACTN</name>
<dbReference type="GO" id="GO:0006508">
    <property type="term" value="P:proteolysis"/>
    <property type="evidence" value="ECO:0007669"/>
    <property type="project" value="UniProtKB-KW"/>
</dbReference>
<keyword evidence="2" id="KW-0378">Hydrolase</keyword>
<keyword evidence="2" id="KW-0645">Protease</keyword>
<sequence>MVSTVQTWLRRALWDVVPRDHRQTAAALRRRQVVTVAVVVIGAVVLGLSLRIDPGSGWFYLSTAALAGVWTVGAFASGPLHLGRIAWRDGLARPIVTPVLLGAAIVGVFVLGGLVIREIPFLQQQVSSVLDYADQGSLPLLVVITAVNGIAEELFFRGAAYAAIPHRPVLWTTVAYVVATAATGNVMLAFAAILLGVVVGLERRASGGILAPILTHCTWSLSMLLVLPPIIG</sequence>
<feature type="domain" description="CAAX prenyl protease 2/Lysostaphin resistance protein A-like" evidence="1">
    <location>
        <begin position="136"/>
        <end position="221"/>
    </location>
</feature>
<evidence type="ECO:0000313" key="3">
    <source>
        <dbReference type="Proteomes" id="UP000433406"/>
    </source>
</evidence>
<evidence type="ECO:0000313" key="2">
    <source>
        <dbReference type="EMBL" id="MTB97488.1"/>
    </source>
</evidence>
<dbReference type="Pfam" id="PF02517">
    <property type="entry name" value="Rce1-like"/>
    <property type="match status" value="1"/>
</dbReference>
<protein>
    <submittedName>
        <fullName evidence="2">CPBP family intramembrane metalloprotease</fullName>
    </submittedName>
</protein>
<keyword evidence="2" id="KW-0482">Metalloprotease</keyword>
<gene>
    <name evidence="2" type="ORF">GGQ22_20710</name>
</gene>
<reference evidence="2 3" key="1">
    <citation type="submission" date="2019-10" db="EMBL/GenBank/DDBJ databases">
        <title>Nocardioides novel species isolated from the excrement of Marmot.</title>
        <authorList>
            <person name="Zhang G."/>
        </authorList>
    </citation>
    <scope>NUCLEOTIDE SEQUENCE [LARGE SCALE GENOMIC DNA]</scope>
    <source>
        <strain evidence="3">zg-579</strain>
    </source>
</reference>
<dbReference type="EMBL" id="WLCI01000025">
    <property type="protein sequence ID" value="MTB97488.1"/>
    <property type="molecule type" value="Genomic_DNA"/>
</dbReference>
<dbReference type="Proteomes" id="UP000433406">
    <property type="component" value="Unassembled WGS sequence"/>
</dbReference>
<accession>A0A6I3JHT0</accession>
<organism evidence="2 3">
    <name type="scientific">Nocardioides marmotae</name>
    <dbReference type="NCBI Taxonomy" id="2663857"/>
    <lineage>
        <taxon>Bacteria</taxon>
        <taxon>Bacillati</taxon>
        <taxon>Actinomycetota</taxon>
        <taxon>Actinomycetes</taxon>
        <taxon>Propionibacteriales</taxon>
        <taxon>Nocardioidaceae</taxon>
        <taxon>Nocardioides</taxon>
    </lineage>
</organism>
<proteinExistence type="predicted"/>
<dbReference type="InterPro" id="IPR003675">
    <property type="entry name" value="Rce1/LyrA-like_dom"/>
</dbReference>
<comment type="caution">
    <text evidence="2">The sequence shown here is derived from an EMBL/GenBank/DDBJ whole genome shotgun (WGS) entry which is preliminary data.</text>
</comment>
<keyword evidence="3" id="KW-1185">Reference proteome</keyword>
<dbReference type="GO" id="GO:0008237">
    <property type="term" value="F:metallopeptidase activity"/>
    <property type="evidence" value="ECO:0007669"/>
    <property type="project" value="UniProtKB-KW"/>
</dbReference>
<dbReference type="AlphaFoldDB" id="A0A6I3JHT0"/>
<dbReference type="GO" id="GO:0080120">
    <property type="term" value="P:CAAX-box protein maturation"/>
    <property type="evidence" value="ECO:0007669"/>
    <property type="project" value="UniProtKB-ARBA"/>
</dbReference>
<dbReference type="GO" id="GO:0004175">
    <property type="term" value="F:endopeptidase activity"/>
    <property type="evidence" value="ECO:0007669"/>
    <property type="project" value="UniProtKB-ARBA"/>
</dbReference>